<feature type="signal peptide" evidence="1">
    <location>
        <begin position="1"/>
        <end position="22"/>
    </location>
</feature>
<dbReference type="GO" id="GO:0030246">
    <property type="term" value="F:carbohydrate binding"/>
    <property type="evidence" value="ECO:0007669"/>
    <property type="project" value="InterPro"/>
</dbReference>
<dbReference type="EMBL" id="AP019621">
    <property type="protein sequence ID" value="BBJ55598.1"/>
    <property type="molecule type" value="Genomic_DNA"/>
</dbReference>
<accession>A0A499VTW2</accession>
<evidence type="ECO:0000259" key="2">
    <source>
        <dbReference type="Pfam" id="PF17678"/>
    </source>
</evidence>
<dbReference type="GO" id="GO:0000224">
    <property type="term" value="F:peptide-N4-(N-acetyl-beta-glucosaminyl)asparagine amidase activity"/>
    <property type="evidence" value="ECO:0007669"/>
    <property type="project" value="TreeGrafter"/>
</dbReference>
<sequence>MRWKLRTAGGLTALALLGGALAGPAARAAEQGSDRLGDLVNPFIGTQNEGNTYPGAAVPFGMVQLSPDTGHNTGYDYTQNHIRGFSLVHLSGVGCRIGGDLPVLPTTGT</sequence>
<feature type="chain" id="PRO_5039013774" description="Glycosyl hydrolase family 92 N-terminal domain-containing protein" evidence="1">
    <location>
        <begin position="23"/>
        <end position="109"/>
    </location>
</feature>
<dbReference type="AlphaFoldDB" id="A0A499VTW2"/>
<reference evidence="3" key="1">
    <citation type="submission" date="2019-04" db="EMBL/GenBank/DDBJ databases">
        <title>Draft genome sequences of Streptomyces avermitilis MC3.</title>
        <authorList>
            <person name="Komaki H."/>
            <person name="Tamura T."/>
            <person name="Hosoyama A."/>
        </authorList>
    </citation>
    <scope>NUCLEOTIDE SEQUENCE</scope>
    <source>
        <strain evidence="3">MC3</strain>
    </source>
</reference>
<dbReference type="InterPro" id="IPR041371">
    <property type="entry name" value="GH92_N"/>
</dbReference>
<dbReference type="PANTHER" id="PTHR12143">
    <property type="entry name" value="PEPTIDE N-GLYCANASE PNGASE -RELATED"/>
    <property type="match status" value="1"/>
</dbReference>
<name>A0A499VTW2_STRAX</name>
<dbReference type="Gene3D" id="2.70.98.10">
    <property type="match status" value="1"/>
</dbReference>
<gene>
    <name evidence="3" type="ORF">SAVMC3_82270</name>
</gene>
<dbReference type="InterPro" id="IPR014718">
    <property type="entry name" value="GH-type_carb-bd"/>
</dbReference>
<proteinExistence type="predicted"/>
<keyword evidence="1" id="KW-0732">Signal</keyword>
<dbReference type="GO" id="GO:0005829">
    <property type="term" value="C:cytosol"/>
    <property type="evidence" value="ECO:0007669"/>
    <property type="project" value="TreeGrafter"/>
</dbReference>
<feature type="domain" description="Glycosyl hydrolase family 92 N-terminal" evidence="2">
    <location>
        <begin position="39"/>
        <end position="109"/>
    </location>
</feature>
<dbReference type="Pfam" id="PF17678">
    <property type="entry name" value="Glyco_hydro_92N"/>
    <property type="match status" value="1"/>
</dbReference>
<dbReference type="GO" id="GO:0006516">
    <property type="term" value="P:glycoprotein catabolic process"/>
    <property type="evidence" value="ECO:0007669"/>
    <property type="project" value="TreeGrafter"/>
</dbReference>
<dbReference type="PANTHER" id="PTHR12143:SF39">
    <property type="entry name" value="SECRETED PROTEIN"/>
    <property type="match status" value="1"/>
</dbReference>
<evidence type="ECO:0000256" key="1">
    <source>
        <dbReference type="SAM" id="SignalP"/>
    </source>
</evidence>
<evidence type="ECO:0000313" key="3">
    <source>
        <dbReference type="EMBL" id="BBJ55598.1"/>
    </source>
</evidence>
<dbReference type="InterPro" id="IPR050883">
    <property type="entry name" value="PNGase"/>
</dbReference>
<protein>
    <recommendedName>
        <fullName evidence="2">Glycosyl hydrolase family 92 N-terminal domain-containing protein</fullName>
    </recommendedName>
</protein>
<organism evidence="3">
    <name type="scientific">Streptomyces avermitilis</name>
    <dbReference type="NCBI Taxonomy" id="33903"/>
    <lineage>
        <taxon>Bacteria</taxon>
        <taxon>Bacillati</taxon>
        <taxon>Actinomycetota</taxon>
        <taxon>Actinomycetes</taxon>
        <taxon>Kitasatosporales</taxon>
        <taxon>Streptomycetaceae</taxon>
        <taxon>Streptomyces</taxon>
    </lineage>
</organism>